<dbReference type="Proteomes" id="UP001148629">
    <property type="component" value="Unassembled WGS sequence"/>
</dbReference>
<evidence type="ECO:0000313" key="2">
    <source>
        <dbReference type="Proteomes" id="UP001148629"/>
    </source>
</evidence>
<name>A0ACC1RKD3_9HYPO</name>
<organism evidence="1 2">
    <name type="scientific">Fusarium decemcellulare</name>
    <dbReference type="NCBI Taxonomy" id="57161"/>
    <lineage>
        <taxon>Eukaryota</taxon>
        <taxon>Fungi</taxon>
        <taxon>Dikarya</taxon>
        <taxon>Ascomycota</taxon>
        <taxon>Pezizomycotina</taxon>
        <taxon>Sordariomycetes</taxon>
        <taxon>Hypocreomycetidae</taxon>
        <taxon>Hypocreales</taxon>
        <taxon>Nectriaceae</taxon>
        <taxon>Fusarium</taxon>
        <taxon>Fusarium decemcellulare species complex</taxon>
    </lineage>
</organism>
<dbReference type="EMBL" id="JANRMS010002670">
    <property type="protein sequence ID" value="KAJ3521451.1"/>
    <property type="molecule type" value="Genomic_DNA"/>
</dbReference>
<sequence length="127" mass="14343">MCLQKAKGDVRLALQVLERIRFNRSHTIHQASISTRNIYHNQDWTPELVKKHPGSLIIPFYDWISEYNVFEEVDKHFDHLAVDVISGKKGTIEELALDAGGSYEAMFIKAPQDFEGPCAVSSTLVVA</sequence>
<proteinExistence type="predicted"/>
<protein>
    <submittedName>
        <fullName evidence="1">Uncharacterized protein</fullName>
    </submittedName>
</protein>
<keyword evidence="2" id="KW-1185">Reference proteome</keyword>
<comment type="caution">
    <text evidence="1">The sequence shown here is derived from an EMBL/GenBank/DDBJ whole genome shotgun (WGS) entry which is preliminary data.</text>
</comment>
<accession>A0ACC1RKD3</accession>
<gene>
    <name evidence="1" type="ORF">NM208_g13286</name>
</gene>
<evidence type="ECO:0000313" key="1">
    <source>
        <dbReference type="EMBL" id="KAJ3521451.1"/>
    </source>
</evidence>
<reference evidence="1" key="1">
    <citation type="submission" date="2022-08" db="EMBL/GenBank/DDBJ databases">
        <title>Genome Sequence of Fusarium decemcellulare.</title>
        <authorList>
            <person name="Buettner E."/>
        </authorList>
    </citation>
    <scope>NUCLEOTIDE SEQUENCE</scope>
    <source>
        <strain evidence="1">Babe19</strain>
    </source>
</reference>